<dbReference type="InterPro" id="IPR025374">
    <property type="entry name" value="DUF4364"/>
</dbReference>
<dbReference type="Proteomes" id="UP000623172">
    <property type="component" value="Unassembled WGS sequence"/>
</dbReference>
<accession>A0A926D8I8</accession>
<gene>
    <name evidence="1" type="ORF">H8696_10905</name>
</gene>
<proteinExistence type="predicted"/>
<keyword evidence="2" id="KW-1185">Reference proteome</keyword>
<organism evidence="1 2">
    <name type="scientific">Gehongia tenuis</name>
    <dbReference type="NCBI Taxonomy" id="2763655"/>
    <lineage>
        <taxon>Bacteria</taxon>
        <taxon>Bacillati</taxon>
        <taxon>Bacillota</taxon>
        <taxon>Clostridia</taxon>
        <taxon>Christensenellales</taxon>
        <taxon>Christensenellaceae</taxon>
        <taxon>Gehongia</taxon>
    </lineage>
</organism>
<reference evidence="1" key="1">
    <citation type="submission" date="2020-08" db="EMBL/GenBank/DDBJ databases">
        <title>Genome public.</title>
        <authorList>
            <person name="Liu C."/>
            <person name="Sun Q."/>
        </authorList>
    </citation>
    <scope>NUCLEOTIDE SEQUENCE</scope>
    <source>
        <strain evidence="1">NSJ-53</strain>
    </source>
</reference>
<sequence length="168" mass="19627">MFERYNMTDNKLFVLYMIYRFHLPLEREELIQTALKEGWMNYFDLQQSLVELSEQGLIGTENLVQLTDQGMEVLNYFYTRVLFSKREMVGRYVEMNRAKLVTQSQALAELTEGPLGVTAKLTMRDGEVTLLQLTMEELTMDKARRMADRWKSAPLEVYHELIQVLAGG</sequence>
<comment type="caution">
    <text evidence="1">The sequence shown here is derived from an EMBL/GenBank/DDBJ whole genome shotgun (WGS) entry which is preliminary data.</text>
</comment>
<protein>
    <submittedName>
        <fullName evidence="1">DUF4364 family protein</fullName>
    </submittedName>
</protein>
<evidence type="ECO:0000313" key="1">
    <source>
        <dbReference type="EMBL" id="MBC8532350.1"/>
    </source>
</evidence>
<dbReference type="EMBL" id="JACRSR010000007">
    <property type="protein sequence ID" value="MBC8532350.1"/>
    <property type="molecule type" value="Genomic_DNA"/>
</dbReference>
<dbReference type="RefSeq" id="WP_249317469.1">
    <property type="nucleotide sequence ID" value="NZ_JACRSR010000007.1"/>
</dbReference>
<name>A0A926D8I8_9FIRM</name>
<dbReference type="AlphaFoldDB" id="A0A926D8I8"/>
<dbReference type="Pfam" id="PF14277">
    <property type="entry name" value="DUF4364"/>
    <property type="match status" value="1"/>
</dbReference>
<evidence type="ECO:0000313" key="2">
    <source>
        <dbReference type="Proteomes" id="UP000623172"/>
    </source>
</evidence>